<reference evidence="4" key="1">
    <citation type="journal article" date="2017" name="Genome Biol.">
        <title>Comparative genomics reveals high biological diversity and specific adaptations in the industrially and medically important fungal genus Aspergillus.</title>
        <authorList>
            <person name="de Vries R.P."/>
            <person name="Riley R."/>
            <person name="Wiebenga A."/>
            <person name="Aguilar-Osorio G."/>
            <person name="Amillis S."/>
            <person name="Uchima C.A."/>
            <person name="Anderluh G."/>
            <person name="Asadollahi M."/>
            <person name="Askin M."/>
            <person name="Barry K."/>
            <person name="Battaglia E."/>
            <person name="Bayram O."/>
            <person name="Benocci T."/>
            <person name="Braus-Stromeyer S.A."/>
            <person name="Caldana C."/>
            <person name="Canovas D."/>
            <person name="Cerqueira G.C."/>
            <person name="Chen F."/>
            <person name="Chen W."/>
            <person name="Choi C."/>
            <person name="Clum A."/>
            <person name="Dos Santos R.A."/>
            <person name="Damasio A.R."/>
            <person name="Diallinas G."/>
            <person name="Emri T."/>
            <person name="Fekete E."/>
            <person name="Flipphi M."/>
            <person name="Freyberg S."/>
            <person name="Gallo A."/>
            <person name="Gournas C."/>
            <person name="Habgood R."/>
            <person name="Hainaut M."/>
            <person name="Harispe M.L."/>
            <person name="Henrissat B."/>
            <person name="Hilden K.S."/>
            <person name="Hope R."/>
            <person name="Hossain A."/>
            <person name="Karabika E."/>
            <person name="Karaffa L."/>
            <person name="Karanyi Z."/>
            <person name="Krasevec N."/>
            <person name="Kuo A."/>
            <person name="Kusch H."/>
            <person name="LaButti K."/>
            <person name="Lagendijk E.L."/>
            <person name="Lapidus A."/>
            <person name="Levasseur A."/>
            <person name="Lindquist E."/>
            <person name="Lipzen A."/>
            <person name="Logrieco A.F."/>
            <person name="MacCabe A."/>
            <person name="Maekelae M.R."/>
            <person name="Malavazi I."/>
            <person name="Melin P."/>
            <person name="Meyer V."/>
            <person name="Mielnichuk N."/>
            <person name="Miskei M."/>
            <person name="Molnar A.P."/>
            <person name="Mule G."/>
            <person name="Ngan C.Y."/>
            <person name="Orejas M."/>
            <person name="Orosz E."/>
            <person name="Ouedraogo J.P."/>
            <person name="Overkamp K.M."/>
            <person name="Park H.-S."/>
            <person name="Perrone G."/>
            <person name="Piumi F."/>
            <person name="Punt P.J."/>
            <person name="Ram A.F."/>
            <person name="Ramon A."/>
            <person name="Rauscher S."/>
            <person name="Record E."/>
            <person name="Riano-Pachon D.M."/>
            <person name="Robert V."/>
            <person name="Roehrig J."/>
            <person name="Ruller R."/>
            <person name="Salamov A."/>
            <person name="Salih N.S."/>
            <person name="Samson R.A."/>
            <person name="Sandor E."/>
            <person name="Sanguinetti M."/>
            <person name="Schuetze T."/>
            <person name="Sepcic K."/>
            <person name="Shelest E."/>
            <person name="Sherlock G."/>
            <person name="Sophianopoulou V."/>
            <person name="Squina F.M."/>
            <person name="Sun H."/>
            <person name="Susca A."/>
            <person name="Todd R.B."/>
            <person name="Tsang A."/>
            <person name="Unkles S.E."/>
            <person name="van de Wiele N."/>
            <person name="van Rossen-Uffink D."/>
            <person name="Oliveira J.V."/>
            <person name="Vesth T.C."/>
            <person name="Visser J."/>
            <person name="Yu J.-H."/>
            <person name="Zhou M."/>
            <person name="Andersen M.R."/>
            <person name="Archer D.B."/>
            <person name="Baker S.E."/>
            <person name="Benoit I."/>
            <person name="Brakhage A.A."/>
            <person name="Braus G.H."/>
            <person name="Fischer R."/>
            <person name="Frisvad J.C."/>
            <person name="Goldman G.H."/>
            <person name="Houbraken J."/>
            <person name="Oakley B."/>
            <person name="Pocsi I."/>
            <person name="Scazzocchio C."/>
            <person name="Seiboth B."/>
            <person name="vanKuyk P.A."/>
            <person name="Wortman J."/>
            <person name="Dyer P.S."/>
            <person name="Grigoriev I.V."/>
        </authorList>
    </citation>
    <scope>NUCLEOTIDE SEQUENCE [LARGE SCALE GENOMIC DNA]</scope>
    <source>
        <strain evidence="4">CBS 593.65</strain>
    </source>
</reference>
<dbReference type="Proteomes" id="UP000184356">
    <property type="component" value="Unassembled WGS sequence"/>
</dbReference>
<name>A0A1L9TDX0_9EURO</name>
<dbReference type="EMBL" id="KV878588">
    <property type="protein sequence ID" value="OJJ57581.1"/>
    <property type="molecule type" value="Genomic_DNA"/>
</dbReference>
<organism evidence="3 4">
    <name type="scientific">Aspergillus sydowii CBS 593.65</name>
    <dbReference type="NCBI Taxonomy" id="1036612"/>
    <lineage>
        <taxon>Eukaryota</taxon>
        <taxon>Fungi</taxon>
        <taxon>Dikarya</taxon>
        <taxon>Ascomycota</taxon>
        <taxon>Pezizomycotina</taxon>
        <taxon>Eurotiomycetes</taxon>
        <taxon>Eurotiomycetidae</taxon>
        <taxon>Eurotiales</taxon>
        <taxon>Aspergillaceae</taxon>
        <taxon>Aspergillus</taxon>
        <taxon>Aspergillus subgen. Nidulantes</taxon>
    </lineage>
</organism>
<keyword evidence="4" id="KW-1185">Reference proteome</keyword>
<sequence>MIIMTFRIVILAVQLLEFTIATRSDPRHPPRAVLHSRNHSCTPLQADSAHESNGKEKSKERGRNQGRKGVRESFWLLAILLQSTPICHVRRVYKKPSPGVPHREGWPVDR</sequence>
<dbReference type="AlphaFoldDB" id="A0A1L9TDX0"/>
<evidence type="ECO:0000313" key="4">
    <source>
        <dbReference type="Proteomes" id="UP000184356"/>
    </source>
</evidence>
<evidence type="ECO:0000313" key="3">
    <source>
        <dbReference type="EMBL" id="OJJ57581.1"/>
    </source>
</evidence>
<evidence type="ECO:0008006" key="5">
    <source>
        <dbReference type="Google" id="ProtNLM"/>
    </source>
</evidence>
<evidence type="ECO:0000256" key="2">
    <source>
        <dbReference type="SAM" id="SignalP"/>
    </source>
</evidence>
<accession>A0A1L9TDX0</accession>
<gene>
    <name evidence="3" type="ORF">ASPSYDRAFT_1064812</name>
</gene>
<feature type="compositionally biased region" description="Basic and acidic residues" evidence="1">
    <location>
        <begin position="48"/>
        <end position="63"/>
    </location>
</feature>
<protein>
    <recommendedName>
        <fullName evidence="5">Secreted protein</fullName>
    </recommendedName>
</protein>
<evidence type="ECO:0000256" key="1">
    <source>
        <dbReference type="SAM" id="MobiDB-lite"/>
    </source>
</evidence>
<proteinExistence type="predicted"/>
<dbReference type="VEuPathDB" id="FungiDB:ASPSYDRAFT_1064812"/>
<dbReference type="GeneID" id="63755940"/>
<keyword evidence="2" id="KW-0732">Signal</keyword>
<feature type="signal peptide" evidence="2">
    <location>
        <begin position="1"/>
        <end position="21"/>
    </location>
</feature>
<feature type="region of interest" description="Disordered" evidence="1">
    <location>
        <begin position="24"/>
        <end position="67"/>
    </location>
</feature>
<feature type="chain" id="PRO_5012973647" description="Secreted protein" evidence="2">
    <location>
        <begin position="22"/>
        <end position="110"/>
    </location>
</feature>
<dbReference type="RefSeq" id="XP_040701387.1">
    <property type="nucleotide sequence ID" value="XM_040839867.1"/>
</dbReference>